<protein>
    <submittedName>
        <fullName evidence="5">Protein CHROMATIN REMODELING 8</fullName>
    </submittedName>
</protein>
<sequence>MRQTWSYVILDEGHKIRNPDAEITQVCKRFATPHRIILSGSPLQNRLRELWSLFDFIFPGKLGTLPVFEKQFSVPIALGTYTTASPTQTHIAYHCAKTLKKIIDPYLLRRVKADVALHLPKKSEHIVFCRLTAQQRKLYEVFVHSKLVQSVLNRDEANKSLAAIIELRKICNHPKLASLANMLLQGAEKSGTLDGPDGSEDDSEIEESAQGFGSDIFGRAFVDEGEQDDDIDPNFKLQFGRIEDEWRVSGKMIVLDKILQSWSENGHKVLLFSQSRMMLDVLQDFLGMRRYTFRRMDGTTPVNHRMSIIDQFNSEDSSIFVLLMTTKVGGLGINLTGADRVLIFDPDWNPSTDLQARERAWRIGQKRPVTILRLVTSGTIEEKMYHRQIYKQFISAKVLSDPKQRRLFRHKQMRDLFALGTDEEAGTETGDLFRGAAKEIVGLEARAGRNGFPDSAPKSGEEDIVTDAHSILSPSDGADGEPGGKQEAEAGKGDGDLLRSLFERGDSPRGRRKGGGVHSTINHDDVLGFATKHEGRDLALMEHEASKFASEALRALEASREQIEATSNRLANPTFTGLSGFDPAAVSRSHNGPRKLPRGSAASSHGSGRALVGMLKRQSTGASGFTSTGMQQTVRTDTEVVRALVRFFHKMRFTASTTDILSAMRSGVLFSDEVMQNEPPTMPVLKAVLKRIATIQKTSAIGAGTWELLKEFRTDAWARKAGV</sequence>
<dbReference type="GO" id="GO:0016787">
    <property type="term" value="F:hydrolase activity"/>
    <property type="evidence" value="ECO:0007669"/>
    <property type="project" value="UniProtKB-KW"/>
</dbReference>
<dbReference type="SMART" id="SM00490">
    <property type="entry name" value="HELICc"/>
    <property type="match status" value="1"/>
</dbReference>
<reference evidence="6" key="1">
    <citation type="journal article" date="2019" name="Nat. Commun.">
        <title>Expansion of phycobilisome linker gene families in mesophilic red algae.</title>
        <authorList>
            <person name="Lee J."/>
            <person name="Kim D."/>
            <person name="Bhattacharya D."/>
            <person name="Yoon H.S."/>
        </authorList>
    </citation>
    <scope>NUCLEOTIDE SEQUENCE [LARGE SCALE GENOMIC DNA]</scope>
    <source>
        <strain evidence="6">CCMP 1328</strain>
    </source>
</reference>
<dbReference type="OrthoDB" id="413460at2759"/>
<accession>A0A5J4YG85</accession>
<evidence type="ECO:0000313" key="6">
    <source>
        <dbReference type="Proteomes" id="UP000324585"/>
    </source>
</evidence>
<feature type="region of interest" description="Disordered" evidence="2">
    <location>
        <begin position="564"/>
        <end position="609"/>
    </location>
</feature>
<dbReference type="GO" id="GO:0006283">
    <property type="term" value="P:transcription-coupled nucleotide-excision repair"/>
    <property type="evidence" value="ECO:0007669"/>
    <property type="project" value="TreeGrafter"/>
</dbReference>
<dbReference type="EMBL" id="VRMN01000036">
    <property type="protein sequence ID" value="KAA8490288.1"/>
    <property type="molecule type" value="Genomic_DNA"/>
</dbReference>
<feature type="domain" description="Helicase ATP-binding" evidence="3">
    <location>
        <begin position="1"/>
        <end position="60"/>
    </location>
</feature>
<proteinExistence type="predicted"/>
<dbReference type="PROSITE" id="PS51194">
    <property type="entry name" value="HELICASE_CTER"/>
    <property type="match status" value="1"/>
</dbReference>
<dbReference type="PANTHER" id="PTHR45629">
    <property type="entry name" value="SNF2/RAD54 FAMILY MEMBER"/>
    <property type="match status" value="1"/>
</dbReference>
<dbReference type="SUPFAM" id="SSF52540">
    <property type="entry name" value="P-loop containing nucleoside triphosphate hydrolases"/>
    <property type="match status" value="2"/>
</dbReference>
<comment type="caution">
    <text evidence="5">The sequence shown here is derived from an EMBL/GenBank/DDBJ whole genome shotgun (WGS) entry which is preliminary data.</text>
</comment>
<dbReference type="GO" id="GO:0008094">
    <property type="term" value="F:ATP-dependent activity, acting on DNA"/>
    <property type="evidence" value="ECO:0007669"/>
    <property type="project" value="TreeGrafter"/>
</dbReference>
<dbReference type="Proteomes" id="UP000324585">
    <property type="component" value="Unassembled WGS sequence"/>
</dbReference>
<dbReference type="InterPro" id="IPR027417">
    <property type="entry name" value="P-loop_NTPase"/>
</dbReference>
<evidence type="ECO:0000313" key="5">
    <source>
        <dbReference type="EMBL" id="KAA8490288.1"/>
    </source>
</evidence>
<evidence type="ECO:0000256" key="1">
    <source>
        <dbReference type="ARBA" id="ARBA00022801"/>
    </source>
</evidence>
<dbReference type="GO" id="GO:0005634">
    <property type="term" value="C:nucleus"/>
    <property type="evidence" value="ECO:0007669"/>
    <property type="project" value="TreeGrafter"/>
</dbReference>
<feature type="compositionally biased region" description="Polar residues" evidence="2">
    <location>
        <begin position="564"/>
        <end position="577"/>
    </location>
</feature>
<dbReference type="InterPro" id="IPR049730">
    <property type="entry name" value="SNF2/RAD54-like_C"/>
</dbReference>
<evidence type="ECO:0000259" key="4">
    <source>
        <dbReference type="PROSITE" id="PS51194"/>
    </source>
</evidence>
<dbReference type="AlphaFoldDB" id="A0A5J4YG85"/>
<dbReference type="CDD" id="cd18793">
    <property type="entry name" value="SF2_C_SNF"/>
    <property type="match status" value="1"/>
</dbReference>
<dbReference type="InterPro" id="IPR001650">
    <property type="entry name" value="Helicase_C-like"/>
</dbReference>
<evidence type="ECO:0000256" key="2">
    <source>
        <dbReference type="SAM" id="MobiDB-lite"/>
    </source>
</evidence>
<dbReference type="Gene3D" id="3.40.50.10810">
    <property type="entry name" value="Tandem AAA-ATPase domain"/>
    <property type="match status" value="1"/>
</dbReference>
<dbReference type="GO" id="GO:0005524">
    <property type="term" value="F:ATP binding"/>
    <property type="evidence" value="ECO:0007669"/>
    <property type="project" value="InterPro"/>
</dbReference>
<name>A0A5J4YG85_PORPP</name>
<dbReference type="InterPro" id="IPR000330">
    <property type="entry name" value="SNF2_N"/>
</dbReference>
<gene>
    <name evidence="5" type="ORF">FVE85_9436</name>
</gene>
<keyword evidence="6" id="KW-1185">Reference proteome</keyword>
<dbReference type="InterPro" id="IPR014001">
    <property type="entry name" value="Helicase_ATP-bd"/>
</dbReference>
<feature type="domain" description="Helicase C-terminal" evidence="4">
    <location>
        <begin position="254"/>
        <end position="409"/>
    </location>
</feature>
<dbReference type="PANTHER" id="PTHR45629:SF7">
    <property type="entry name" value="DNA EXCISION REPAIR PROTEIN ERCC-6-RELATED"/>
    <property type="match status" value="1"/>
</dbReference>
<feature type="compositionally biased region" description="Low complexity" evidence="2">
    <location>
        <begin position="598"/>
        <end position="609"/>
    </location>
</feature>
<dbReference type="OMA" id="EFENGHE"/>
<dbReference type="Gene3D" id="3.40.50.300">
    <property type="entry name" value="P-loop containing nucleotide triphosphate hydrolases"/>
    <property type="match status" value="1"/>
</dbReference>
<dbReference type="PROSITE" id="PS51192">
    <property type="entry name" value="HELICASE_ATP_BIND_1"/>
    <property type="match status" value="1"/>
</dbReference>
<dbReference type="InterPro" id="IPR038718">
    <property type="entry name" value="SNF2-like_sf"/>
</dbReference>
<organism evidence="5 6">
    <name type="scientific">Porphyridium purpureum</name>
    <name type="common">Red alga</name>
    <name type="synonym">Porphyridium cruentum</name>
    <dbReference type="NCBI Taxonomy" id="35688"/>
    <lineage>
        <taxon>Eukaryota</taxon>
        <taxon>Rhodophyta</taxon>
        <taxon>Bangiophyceae</taxon>
        <taxon>Porphyridiales</taxon>
        <taxon>Porphyridiaceae</taxon>
        <taxon>Porphyridium</taxon>
    </lineage>
</organism>
<feature type="compositionally biased region" description="Basic and acidic residues" evidence="2">
    <location>
        <begin position="482"/>
        <end position="509"/>
    </location>
</feature>
<keyword evidence="1" id="KW-0378">Hydrolase</keyword>
<dbReference type="Pfam" id="PF00176">
    <property type="entry name" value="SNF2-rel_dom"/>
    <property type="match status" value="1"/>
</dbReference>
<evidence type="ECO:0000259" key="3">
    <source>
        <dbReference type="PROSITE" id="PS51192"/>
    </source>
</evidence>
<dbReference type="Pfam" id="PF00271">
    <property type="entry name" value="Helicase_C"/>
    <property type="match status" value="1"/>
</dbReference>
<feature type="region of interest" description="Disordered" evidence="2">
    <location>
        <begin position="470"/>
        <end position="521"/>
    </location>
</feature>
<dbReference type="InterPro" id="IPR050496">
    <property type="entry name" value="SNF2_RAD54_helicase_repair"/>
</dbReference>
<dbReference type="FunFam" id="3.40.50.10810:FF:000094">
    <property type="entry name" value="DNA excision repair protein ERCC-6"/>
    <property type="match status" value="1"/>
</dbReference>